<proteinExistence type="predicted"/>
<dbReference type="Proteomes" id="UP000748531">
    <property type="component" value="Unassembled WGS sequence"/>
</dbReference>
<reference evidence="2" key="1">
    <citation type="submission" date="2019-05" db="EMBL/GenBank/DDBJ databases">
        <title>Annotation for the trematode Paragonimus heterotremus.</title>
        <authorList>
            <person name="Choi Y.-J."/>
        </authorList>
    </citation>
    <scope>NUCLEOTIDE SEQUENCE</scope>
    <source>
        <strain evidence="2">LC</strain>
    </source>
</reference>
<evidence type="ECO:0000313" key="3">
    <source>
        <dbReference type="Proteomes" id="UP000748531"/>
    </source>
</evidence>
<evidence type="ECO:0000256" key="1">
    <source>
        <dbReference type="SAM" id="MobiDB-lite"/>
    </source>
</evidence>
<dbReference type="EMBL" id="LUCH01017865">
    <property type="protein sequence ID" value="KAF5394691.1"/>
    <property type="molecule type" value="Genomic_DNA"/>
</dbReference>
<evidence type="ECO:0000313" key="2">
    <source>
        <dbReference type="EMBL" id="KAF5394691.1"/>
    </source>
</evidence>
<feature type="region of interest" description="Disordered" evidence="1">
    <location>
        <begin position="1"/>
        <end position="35"/>
    </location>
</feature>
<organism evidence="2 3">
    <name type="scientific">Paragonimus heterotremus</name>
    <dbReference type="NCBI Taxonomy" id="100268"/>
    <lineage>
        <taxon>Eukaryota</taxon>
        <taxon>Metazoa</taxon>
        <taxon>Spiralia</taxon>
        <taxon>Lophotrochozoa</taxon>
        <taxon>Platyhelminthes</taxon>
        <taxon>Trematoda</taxon>
        <taxon>Digenea</taxon>
        <taxon>Plagiorchiida</taxon>
        <taxon>Troglotremata</taxon>
        <taxon>Troglotrematidae</taxon>
        <taxon>Paragonimus</taxon>
    </lineage>
</organism>
<name>A0A8J4SNG3_9TREM</name>
<dbReference type="AlphaFoldDB" id="A0A8J4SNG3"/>
<feature type="compositionally biased region" description="Polar residues" evidence="1">
    <location>
        <begin position="1"/>
        <end position="15"/>
    </location>
</feature>
<protein>
    <submittedName>
        <fullName evidence="2">Uncharacterized protein</fullName>
    </submittedName>
</protein>
<feature type="compositionally biased region" description="Polar residues" evidence="1">
    <location>
        <begin position="23"/>
        <end position="33"/>
    </location>
</feature>
<keyword evidence="3" id="KW-1185">Reference proteome</keyword>
<accession>A0A8J4SNG3</accession>
<sequence length="133" mass="14817">MFQHSDNNQRSSISSAPEDLVTGSPQPSRPQNGEDTDTTLALVLLVLVSMIRLSEHFADLSTLVHYYFSETTTVIFTFGPPAVLLVCTRHCEVREILGVQSLFKFSRTVWTTGGGSYLRSGYLSGINTWWTVQ</sequence>
<comment type="caution">
    <text evidence="2">The sequence shown here is derived from an EMBL/GenBank/DDBJ whole genome shotgun (WGS) entry which is preliminary data.</text>
</comment>
<gene>
    <name evidence="2" type="ORF">PHET_10632</name>
</gene>